<dbReference type="InterPro" id="IPR011989">
    <property type="entry name" value="ARM-like"/>
</dbReference>
<comment type="caution">
    <text evidence="8">The sequence shown here is derived from an EMBL/GenBank/DDBJ whole genome shotgun (WGS) entry which is preliminary data.</text>
</comment>
<reference evidence="8 9" key="1">
    <citation type="submission" date="2024-01" db="EMBL/GenBank/DDBJ databases">
        <title>A draft genome for a cacao thread blight-causing isolate of Paramarasmius palmivorus.</title>
        <authorList>
            <person name="Baruah I.K."/>
            <person name="Bukari Y."/>
            <person name="Amoako-Attah I."/>
            <person name="Meinhardt L.W."/>
            <person name="Bailey B.A."/>
            <person name="Cohen S.P."/>
        </authorList>
    </citation>
    <scope>NUCLEOTIDE SEQUENCE [LARGE SCALE GENOMIC DNA]</scope>
    <source>
        <strain evidence="8 9">GH-12</strain>
    </source>
</reference>
<comment type="subcellular location">
    <subcellularLocation>
        <location evidence="1">Cytoplasm</location>
        <location evidence="1">Cytoskeleton</location>
    </subcellularLocation>
</comment>
<feature type="compositionally biased region" description="Basic and acidic residues" evidence="4">
    <location>
        <begin position="207"/>
        <end position="233"/>
    </location>
</feature>
<dbReference type="InterPro" id="IPR002123">
    <property type="entry name" value="Plipid/glycerol_acylTrfase"/>
</dbReference>
<protein>
    <recommendedName>
        <fullName evidence="10">Microtubule associated protein</fullName>
    </recommendedName>
</protein>
<feature type="compositionally biased region" description="Polar residues" evidence="4">
    <location>
        <begin position="2788"/>
        <end position="2809"/>
    </location>
</feature>
<dbReference type="EMBL" id="JAYKXP010000008">
    <property type="protein sequence ID" value="KAK7054924.1"/>
    <property type="molecule type" value="Genomic_DNA"/>
</dbReference>
<evidence type="ECO:0000256" key="5">
    <source>
        <dbReference type="SAM" id="Phobius"/>
    </source>
</evidence>
<keyword evidence="2" id="KW-0963">Cytoplasm</keyword>
<dbReference type="InterPro" id="IPR034085">
    <property type="entry name" value="TOG"/>
</dbReference>
<evidence type="ECO:0000259" key="7">
    <source>
        <dbReference type="SMART" id="SM01349"/>
    </source>
</evidence>
<evidence type="ECO:0000313" key="8">
    <source>
        <dbReference type="EMBL" id="KAK7054924.1"/>
    </source>
</evidence>
<dbReference type="PANTHER" id="PTHR12609">
    <property type="entry name" value="MICROTUBULE ASSOCIATED PROTEIN XMAP215"/>
    <property type="match status" value="1"/>
</dbReference>
<keyword evidence="9" id="KW-1185">Reference proteome</keyword>
<feature type="domain" description="Phospholipid/glycerol acyltransferase" evidence="6">
    <location>
        <begin position="2132"/>
        <end position="2355"/>
    </location>
</feature>
<dbReference type="InterPro" id="IPR016024">
    <property type="entry name" value="ARM-type_fold"/>
</dbReference>
<evidence type="ECO:0000259" key="6">
    <source>
        <dbReference type="SMART" id="SM00563"/>
    </source>
</evidence>
<feature type="transmembrane region" description="Helical" evidence="5">
    <location>
        <begin position="2590"/>
        <end position="2610"/>
    </location>
</feature>
<name>A0AAW0DU56_9AGAR</name>
<evidence type="ECO:0000256" key="2">
    <source>
        <dbReference type="ARBA" id="ARBA00022490"/>
    </source>
</evidence>
<feature type="region of interest" description="Disordered" evidence="4">
    <location>
        <begin position="496"/>
        <end position="535"/>
    </location>
</feature>
<dbReference type="GO" id="GO:0000022">
    <property type="term" value="P:mitotic spindle elongation"/>
    <property type="evidence" value="ECO:0007669"/>
    <property type="project" value="UniProtKB-ARBA"/>
</dbReference>
<dbReference type="GO" id="GO:0051315">
    <property type="term" value="P:attachment of mitotic spindle microtubules to kinetochore"/>
    <property type="evidence" value="ECO:0007669"/>
    <property type="project" value="UniProtKB-ARBA"/>
</dbReference>
<dbReference type="Pfam" id="PF21041">
    <property type="entry name" value="XMAP215_CLASP_TOG"/>
    <property type="match status" value="5"/>
</dbReference>
<feature type="transmembrane region" description="Helical" evidence="5">
    <location>
        <begin position="2506"/>
        <end position="2530"/>
    </location>
</feature>
<dbReference type="GO" id="GO:0016746">
    <property type="term" value="F:acyltransferase activity"/>
    <property type="evidence" value="ECO:0007669"/>
    <property type="project" value="InterPro"/>
</dbReference>
<dbReference type="Pfam" id="PF01553">
    <property type="entry name" value="Acyltransferase"/>
    <property type="match status" value="2"/>
</dbReference>
<dbReference type="GO" id="GO:1990571">
    <property type="term" value="P:meiotic centromere clustering"/>
    <property type="evidence" value="ECO:0007669"/>
    <property type="project" value="UniProtKB-ARBA"/>
</dbReference>
<feature type="region of interest" description="Disordered" evidence="4">
    <location>
        <begin position="2052"/>
        <end position="2075"/>
    </location>
</feature>
<feature type="region of interest" description="Disordered" evidence="4">
    <location>
        <begin position="2788"/>
        <end position="2867"/>
    </location>
</feature>
<dbReference type="GO" id="GO:1990498">
    <property type="term" value="C:mitotic spindle microtubule"/>
    <property type="evidence" value="ECO:0007669"/>
    <property type="project" value="UniProtKB-ARBA"/>
</dbReference>
<evidence type="ECO:0000256" key="3">
    <source>
        <dbReference type="ARBA" id="ARBA00023212"/>
    </source>
</evidence>
<keyword evidence="3" id="KW-0206">Cytoskeleton</keyword>
<dbReference type="GO" id="GO:0046785">
    <property type="term" value="P:microtubule polymerization"/>
    <property type="evidence" value="ECO:0007669"/>
    <property type="project" value="InterPro"/>
</dbReference>
<feature type="region of interest" description="Disordered" evidence="4">
    <location>
        <begin position="1904"/>
        <end position="1971"/>
    </location>
</feature>
<dbReference type="SMART" id="SM01349">
    <property type="entry name" value="TOG"/>
    <property type="match status" value="5"/>
</dbReference>
<feature type="compositionally biased region" description="Basic and acidic residues" evidence="4">
    <location>
        <begin position="1198"/>
        <end position="1209"/>
    </location>
</feature>
<dbReference type="Proteomes" id="UP001383192">
    <property type="component" value="Unassembled WGS sequence"/>
</dbReference>
<keyword evidence="5" id="KW-1133">Transmembrane helix</keyword>
<gene>
    <name evidence="8" type="ORF">VNI00_003387</name>
</gene>
<feature type="region of interest" description="Disordered" evidence="4">
    <location>
        <begin position="1462"/>
        <end position="1625"/>
    </location>
</feature>
<keyword evidence="5" id="KW-0472">Membrane</keyword>
<feature type="compositionally biased region" description="Basic and acidic residues" evidence="4">
    <location>
        <begin position="1910"/>
        <end position="1920"/>
    </location>
</feature>
<feature type="domain" description="TOG" evidence="7">
    <location>
        <begin position="845"/>
        <end position="1080"/>
    </location>
</feature>
<evidence type="ECO:0008006" key="10">
    <source>
        <dbReference type="Google" id="ProtNLM"/>
    </source>
</evidence>
<feature type="compositionally biased region" description="Polar residues" evidence="4">
    <location>
        <begin position="825"/>
        <end position="835"/>
    </location>
</feature>
<feature type="region of interest" description="Disordered" evidence="4">
    <location>
        <begin position="207"/>
        <end position="253"/>
    </location>
</feature>
<keyword evidence="5" id="KW-0812">Transmembrane</keyword>
<feature type="compositionally biased region" description="Pro residues" evidence="4">
    <location>
        <begin position="1101"/>
        <end position="1118"/>
    </location>
</feature>
<sequence>MDGPPPPEEDFTSIPIQDRLAHKNWKARVSAYESLVKTFQNTASDDDPAFRPYINNSDLLKKIATDSNAVAQEKGVECLVALVKFAGETAARTREAVVPALVDKCFGSARAGTKAQALELVLQYVEVENSGAGVVSDILPGLGAKQPKTVSGCVSAIKEIVRCFGIQTTPPPPVLKALPKIFGHSDKTVRAEGTTLAHVKELKEAFENMDKDGKGKGSLKPERMTKAQAREAEVAEANGGGEAAEDGAADTGADEAANLDPRAFAEPVDIVPKLPSTLSTMLTSSKWKERKEVLDELNTLLTSTPRVKEAPELADLAKSLAARIQGDANINCVMTAASCMEALAKGMMGSFARYRETVVPPMLERLKERKVNVTDSIGAALDAVFESTTLGDILPDLKPALTSKNPQVKEGTLKFLGRCLSTAKAPIPSGEIKPLAETLSTLLEDGFEGARNEAATCMGTLMKMVGERPLNAVIEPLADVRKAKIKEAFEKATVKCKAGSGPPKAPPKAAPPAAAPAKKKAPAPKAAAPKAPAPAYSKESSWRRCTLSSICTSCCCGTEKACTTAAKSGKAPPPAAPGALDTFKYKHTPEDADVLAQDLIPANILTDFGDANWKTRLAALDEMNTWLEGVVDGVDAEVVIRAIAKKGWAEKNFQVSAKLYGICTLLAERAPSFGRSCVALCVPHMSEKLGDMKLKKPAGDAMIVFAEKTSLQFVLNQAYDSLSKQKAPKVLADAITWVNSALTEFGIGGLSLRALIDFLKTGLQNSNAAVRTSATKTLVTVKLFAGPSIKDLLEDLNPQLLATINSEFDKVEGTPAPEPTRVSAEVTSMPTTTSKGGAGGDPLDDLFPRVEIDSLLKGTTILADAKSDAWKTKKEALEALQAILDQGSNKRLKPSMGEIAQVLKARVVDANKAVQSLALDIVARIATGMGKPFEKQNKFFVLPVATVLADQKAPIRNAALQTLTAIATACEGLESMVPGLTSGLEATNPLQKGTLMQWIVDWFKEHELPSSLDLSNWTGPVVSSLDDRNADVRKGAQALLPTIIASAGFDYVMQQTNSLKPASRNTAVPLIQAARPAGATAAPAAPAPSKPKQTAPASVAPTPPAAAPAPPEPEPPVEAVPKAPASKLMGVRRKLPLGSSRPESRAETPVEAPGPRIGKPTLGGLKRPGAPVTGAKSAAQSQAPSPSPSLPLSGTNSDARRVRCGKDSSRWVNEGGPTRKDLADLLHSQMETHASKELISRLFSHDHNAVNDHIMGLGILCDTYNNAQAGDESVEAVCLANFDFPLKYASMKLHEPQPNLISKCLDAIEAVLAFLRNINHQLTDNEALCFIPTIVHKLGDAREQVRVRVAQIIQSLPKVYAYSRIFQMLLEHGLKSKVAKTRQGALDELGNILKKYGMNACEPAKAFPVIASMISDKDSSVRRSALGTLSEGYSLVGEKVWSLVGPLPPKDKTQLEERLRRVAGPSGQEKADAPVPPQISRIAAGDTRPGSPALTSRLGGIPRPASPAVGAMSKIGRPASPAMRSTSPTPLPNVRSASPSRLSKTPAPSSHLPAPTSPTTTRAPKSALPSRLGRPRTHFSQPSSHLAQPSMPAEEPPQAPFNGIHDDGGFDDPANSAPHQPATSEDITLTISSILSSDPSRSVDALKKVQKILTAGPSTQFTDLAEHTEGLIETITLQMAHVFERPDELSQDENFRLAKHLIQTLNNFCDHAILAESLTVDIVTGLLEELTLRLLETDDSQSKQVKDLSRFINMIILRLFATGRRMSIFRALFALLLQIVKPFAHNGTTSDSKEAKVAELVLKCVWKLARSIPQDLTDQKLDPVELFPAIEHFLQSVPPNDWRARATNKVPCGDMPLRTIKVIIQHVVAHYGEDVYDLLSASFDDPSATIVYPYVFRILNSTSRGTSEVPGREIEPERTSRPLSTTSSRPISPHETASSASASHRNSSPSRPNSANGNGGYPPPSEEPDPDAQLLTIIGHISSETTGALHKEGITELHQFLKAYPHKRPRVEKMLESTGAAFRKYINRALASRAAEDEERNAAVADTLSKLESNHNDAGPVPQSPCTTHSSSTNAPDRLALNTEVIAMAPLLHTSHLAYDASIIFWKFIVNIFFREIRPRGAFNIPRSGPIILVAAPHNNQFLDPLLLSLQVHKETGRHVQFLSAAASMRRKAVGFFIKLMNSIPVERAADNAKAGTGRVSLSEDDPCLVIGHGTKFLSEFSPKMQILLPKSVNFAVAEVVEVISDTQLKIKREFGGDSGKGTIKIREKLAEAKQEGQPGLPFKALPYVNQQDMYRYVYDCLKQGGCIGIFPEGGSHDRTDLLPLKAGVSMMALGAMANDPECRVKIVPVGFSYFHPHRFRSRAVVEFGTALDVPEEFVEMFKLGGAQKRDAVQKFLDLIYDALKTVTVRAPDYDTLMLIQAVRRLYKTPSQHLTLGQVVELNRRLLEGYTHFKDEPRVQKLRDDVLKYNRLLRDLGLRDHQNKVPRAQKASWKTLGLLTYRIGLLVVWSVLALPGTVLNGPMFIIASIISRKKAKEALEKSTVKIAGKDVLATWKILISLGVAPVVYALYALLATIVAVRAKAPLKWRFMTPFIVIMILPFMNFAALKFGEAGMDVLKSLRPLIVALAPGQQRSLDKLKAMRVQLSNEVATLINELGPKLYDDFNESRILVPSASAPPSTGTPGIWRRKSSTGAVDAQGLGLTHPMTWIDERLFGWSKSARRGTSAWGGIAIDEPSHAGTPDDSDEEDAGDYDNILGLLPGHGEHQLKSRSRSSSYAELQRLRLTSNSPLTHSAQFGMTQSPATSPSTEVDELHFRTGRRNRKPSLSDKVPVERLAELDRQEPFDAATDDLNDEIRHNKEDREKSE</sequence>
<feature type="compositionally biased region" description="Low complexity" evidence="4">
    <location>
        <begin position="1921"/>
        <end position="1956"/>
    </location>
</feature>
<feature type="compositionally biased region" description="Polar residues" evidence="4">
    <location>
        <begin position="1578"/>
        <end position="1587"/>
    </location>
</feature>
<feature type="compositionally biased region" description="Basic and acidic residues" evidence="4">
    <location>
        <begin position="2854"/>
        <end position="2867"/>
    </location>
</feature>
<evidence type="ECO:0000256" key="1">
    <source>
        <dbReference type="ARBA" id="ARBA00004245"/>
    </source>
</evidence>
<feature type="domain" description="TOG" evidence="7">
    <location>
        <begin position="2"/>
        <end position="233"/>
    </location>
</feature>
<feature type="compositionally biased region" description="Polar residues" evidence="4">
    <location>
        <begin position="1535"/>
        <end position="1548"/>
    </location>
</feature>
<dbReference type="GO" id="GO:0030951">
    <property type="term" value="P:establishment or maintenance of microtubule cytoskeleton polarity"/>
    <property type="evidence" value="ECO:0007669"/>
    <property type="project" value="InterPro"/>
</dbReference>
<dbReference type="InterPro" id="IPR045110">
    <property type="entry name" value="XMAP215"/>
</dbReference>
<feature type="domain" description="TOG" evidence="7">
    <location>
        <begin position="263"/>
        <end position="498"/>
    </location>
</feature>
<feature type="compositionally biased region" description="Low complexity" evidence="4">
    <location>
        <begin position="523"/>
        <end position="535"/>
    </location>
</feature>
<dbReference type="GO" id="GO:0044732">
    <property type="term" value="C:mitotic spindle pole body"/>
    <property type="evidence" value="ECO:0007669"/>
    <property type="project" value="UniProtKB-ARBA"/>
</dbReference>
<accession>A0AAW0DU56</accession>
<feature type="compositionally biased region" description="Polar residues" evidence="4">
    <location>
        <begin position="2064"/>
        <end position="2075"/>
    </location>
</feature>
<feature type="compositionally biased region" description="Acidic residues" evidence="4">
    <location>
        <begin position="2743"/>
        <end position="2752"/>
    </location>
</feature>
<dbReference type="SUPFAM" id="SSF48371">
    <property type="entry name" value="ARM repeat"/>
    <property type="match status" value="2"/>
</dbReference>
<dbReference type="GO" id="GO:0051010">
    <property type="term" value="F:microtubule plus-end binding"/>
    <property type="evidence" value="ECO:0007669"/>
    <property type="project" value="InterPro"/>
</dbReference>
<dbReference type="InterPro" id="IPR048491">
    <property type="entry name" value="XMAP215_CLASP_TOG"/>
</dbReference>
<feature type="region of interest" description="Disordered" evidence="4">
    <location>
        <begin position="2730"/>
        <end position="2755"/>
    </location>
</feature>
<dbReference type="SMART" id="SM00563">
    <property type="entry name" value="PlsC"/>
    <property type="match status" value="1"/>
</dbReference>
<feature type="transmembrane region" description="Helical" evidence="5">
    <location>
        <begin position="2551"/>
        <end position="2578"/>
    </location>
</feature>
<dbReference type="Gene3D" id="1.25.10.10">
    <property type="entry name" value="Leucine-rich Repeat Variant"/>
    <property type="match status" value="5"/>
</dbReference>
<feature type="domain" description="TOG" evidence="7">
    <location>
        <begin position="584"/>
        <end position="817"/>
    </location>
</feature>
<dbReference type="GO" id="GO:0099070">
    <property type="term" value="C:static microtubule bundle"/>
    <property type="evidence" value="ECO:0007669"/>
    <property type="project" value="UniProtKB-ARBA"/>
</dbReference>
<feature type="compositionally biased region" description="Pro residues" evidence="4">
    <location>
        <begin position="503"/>
        <end position="514"/>
    </location>
</feature>
<dbReference type="GO" id="GO:0005881">
    <property type="term" value="C:cytoplasmic microtubule"/>
    <property type="evidence" value="ECO:0007669"/>
    <property type="project" value="UniProtKB-ARBA"/>
</dbReference>
<feature type="compositionally biased region" description="Low complexity" evidence="4">
    <location>
        <begin position="1090"/>
        <end position="1100"/>
    </location>
</feature>
<proteinExistence type="predicted"/>
<evidence type="ECO:0000256" key="4">
    <source>
        <dbReference type="SAM" id="MobiDB-lite"/>
    </source>
</evidence>
<feature type="compositionally biased region" description="Low complexity" evidence="4">
    <location>
        <begin position="1553"/>
        <end position="1567"/>
    </location>
</feature>
<feature type="region of interest" description="Disordered" evidence="4">
    <location>
        <begin position="811"/>
        <end position="840"/>
    </location>
</feature>
<dbReference type="FunFam" id="1.25.10.10:FF:000019">
    <property type="entry name" value="Cytoskeleton-associated protein 5"/>
    <property type="match status" value="1"/>
</dbReference>
<feature type="region of interest" description="Disordered" evidence="4">
    <location>
        <begin position="1079"/>
        <end position="1217"/>
    </location>
</feature>
<dbReference type="GO" id="GO:0061863">
    <property type="term" value="F:microtubule plus end polymerase"/>
    <property type="evidence" value="ECO:0007669"/>
    <property type="project" value="InterPro"/>
</dbReference>
<evidence type="ECO:0000313" key="9">
    <source>
        <dbReference type="Proteomes" id="UP001383192"/>
    </source>
</evidence>
<feature type="domain" description="TOG" evidence="7">
    <location>
        <begin position="1224"/>
        <end position="1468"/>
    </location>
</feature>
<feature type="compositionally biased region" description="Basic and acidic residues" evidence="4">
    <location>
        <begin position="2831"/>
        <end position="2844"/>
    </location>
</feature>
<organism evidence="8 9">
    <name type="scientific">Paramarasmius palmivorus</name>
    <dbReference type="NCBI Taxonomy" id="297713"/>
    <lineage>
        <taxon>Eukaryota</taxon>
        <taxon>Fungi</taxon>
        <taxon>Dikarya</taxon>
        <taxon>Basidiomycota</taxon>
        <taxon>Agaricomycotina</taxon>
        <taxon>Agaricomycetes</taxon>
        <taxon>Agaricomycetidae</taxon>
        <taxon>Agaricales</taxon>
        <taxon>Marasmiineae</taxon>
        <taxon>Marasmiaceae</taxon>
        <taxon>Paramarasmius</taxon>
    </lineage>
</organism>
<dbReference type="FunFam" id="1.25.10.10:FF:000068">
    <property type="entry name" value="cytoskeleton-associated protein 5 isoform X1"/>
    <property type="match status" value="1"/>
</dbReference>